<sequence>MDSNNRRDLVISGSGSSSGGSYRDVKINGEGKVYGDIDCLQFKTNGVSEISGQVKAKFIQVNGVSSMNGSVESEDIKVYGDFKLEGNVSYLDFKCRGSARVQGNMNGDRIDLEGDLTVAGDCEAETFNAKGAFRIDGLLNAGVIDISLYGASSAQEIGGEVITVRKKGFKSLLTSLLPMLDAKLDAETIEGDEIYLENTTAKVVRGNRITIGPGCEIDLVEYKESLNPFKGAKIYEYRQI</sequence>
<dbReference type="Proteomes" id="UP000028123">
    <property type="component" value="Unassembled WGS sequence"/>
</dbReference>
<dbReference type="PANTHER" id="PTHR35024:SF4">
    <property type="entry name" value="POLYMER-FORMING CYTOSKELETAL PROTEIN"/>
    <property type="match status" value="1"/>
</dbReference>
<dbReference type="OrthoDB" id="1730007at2"/>
<evidence type="ECO:0000313" key="3">
    <source>
        <dbReference type="EMBL" id="KEQ22949.1"/>
    </source>
</evidence>
<dbReference type="AlphaFoldDB" id="A0A081NWX6"/>
<proteinExistence type="inferred from homology"/>
<dbReference type="PANTHER" id="PTHR35024">
    <property type="entry name" value="HYPOTHETICAL CYTOSOLIC PROTEIN"/>
    <property type="match status" value="1"/>
</dbReference>
<name>A0A081NWX6_9BACL</name>
<protein>
    <recommendedName>
        <fullName evidence="5">Cytoplasmic protein</fullName>
    </recommendedName>
</protein>
<evidence type="ECO:0000256" key="2">
    <source>
        <dbReference type="SAM" id="MobiDB-lite"/>
    </source>
</evidence>
<feature type="compositionally biased region" description="Low complexity" evidence="2">
    <location>
        <begin position="12"/>
        <end position="21"/>
    </location>
</feature>
<organism evidence="3 4">
    <name type="scientific">Paenibacillus tyrfis</name>
    <dbReference type="NCBI Taxonomy" id="1501230"/>
    <lineage>
        <taxon>Bacteria</taxon>
        <taxon>Bacillati</taxon>
        <taxon>Bacillota</taxon>
        <taxon>Bacilli</taxon>
        <taxon>Bacillales</taxon>
        <taxon>Paenibacillaceae</taxon>
        <taxon>Paenibacillus</taxon>
    </lineage>
</organism>
<gene>
    <name evidence="3" type="ORF">ET33_20375</name>
</gene>
<feature type="region of interest" description="Disordered" evidence="2">
    <location>
        <begin position="1"/>
        <end position="22"/>
    </location>
</feature>
<comment type="similarity">
    <text evidence="1">Belongs to the bactofilin family.</text>
</comment>
<reference evidence="3 4" key="1">
    <citation type="submission" date="2014-06" db="EMBL/GenBank/DDBJ databases">
        <title>Draft genome sequence of Paenibacillus sp. MSt1.</title>
        <authorList>
            <person name="Aw Y.K."/>
            <person name="Ong K.S."/>
            <person name="Gan H.M."/>
            <person name="Lee S.M."/>
        </authorList>
    </citation>
    <scope>NUCLEOTIDE SEQUENCE [LARGE SCALE GENOMIC DNA]</scope>
    <source>
        <strain evidence="3 4">MSt1</strain>
    </source>
</reference>
<keyword evidence="4" id="KW-1185">Reference proteome</keyword>
<dbReference type="RefSeq" id="WP_036689952.1">
    <property type="nucleotide sequence ID" value="NZ_JNVM01000030.1"/>
</dbReference>
<comment type="caution">
    <text evidence="3">The sequence shown here is derived from an EMBL/GenBank/DDBJ whole genome shotgun (WGS) entry which is preliminary data.</text>
</comment>
<evidence type="ECO:0000256" key="1">
    <source>
        <dbReference type="ARBA" id="ARBA00044755"/>
    </source>
</evidence>
<evidence type="ECO:0008006" key="5">
    <source>
        <dbReference type="Google" id="ProtNLM"/>
    </source>
</evidence>
<evidence type="ECO:0000313" key="4">
    <source>
        <dbReference type="Proteomes" id="UP000028123"/>
    </source>
</evidence>
<dbReference type="eggNOG" id="COG1664">
    <property type="taxonomic scope" value="Bacteria"/>
</dbReference>
<dbReference type="EMBL" id="JNVM01000030">
    <property type="protein sequence ID" value="KEQ22949.1"/>
    <property type="molecule type" value="Genomic_DNA"/>
</dbReference>
<accession>A0A081NWX6</accession>
<dbReference type="InterPro" id="IPR007607">
    <property type="entry name" value="BacA/B"/>
</dbReference>